<accession>A0A382NU95</accession>
<gene>
    <name evidence="1" type="ORF">METZ01_LOCUS317500</name>
</gene>
<sequence length="35" mass="4185">GIHLTVRKSLVKPVPKIHFLARQKLLRRFCKMTRI</sequence>
<name>A0A382NU95_9ZZZZ</name>
<feature type="non-terminal residue" evidence="1">
    <location>
        <position position="1"/>
    </location>
</feature>
<feature type="non-terminal residue" evidence="1">
    <location>
        <position position="35"/>
    </location>
</feature>
<dbReference type="EMBL" id="UINC01102769">
    <property type="protein sequence ID" value="SVC64646.1"/>
    <property type="molecule type" value="Genomic_DNA"/>
</dbReference>
<protein>
    <submittedName>
        <fullName evidence="1">Uncharacterized protein</fullName>
    </submittedName>
</protein>
<proteinExistence type="predicted"/>
<evidence type="ECO:0000313" key="1">
    <source>
        <dbReference type="EMBL" id="SVC64646.1"/>
    </source>
</evidence>
<dbReference type="AlphaFoldDB" id="A0A382NU95"/>
<reference evidence="1" key="1">
    <citation type="submission" date="2018-05" db="EMBL/GenBank/DDBJ databases">
        <authorList>
            <person name="Lanie J.A."/>
            <person name="Ng W.-L."/>
            <person name="Kazmierczak K.M."/>
            <person name="Andrzejewski T.M."/>
            <person name="Davidsen T.M."/>
            <person name="Wayne K.J."/>
            <person name="Tettelin H."/>
            <person name="Glass J.I."/>
            <person name="Rusch D."/>
            <person name="Podicherti R."/>
            <person name="Tsui H.-C.T."/>
            <person name="Winkler M.E."/>
        </authorList>
    </citation>
    <scope>NUCLEOTIDE SEQUENCE</scope>
</reference>
<organism evidence="1">
    <name type="scientific">marine metagenome</name>
    <dbReference type="NCBI Taxonomy" id="408172"/>
    <lineage>
        <taxon>unclassified sequences</taxon>
        <taxon>metagenomes</taxon>
        <taxon>ecological metagenomes</taxon>
    </lineage>
</organism>